<reference evidence="2" key="2">
    <citation type="submission" date="2021-09" db="EMBL/GenBank/DDBJ databases">
        <authorList>
            <person name="Jia N."/>
            <person name="Wang J."/>
            <person name="Shi W."/>
            <person name="Du L."/>
            <person name="Sun Y."/>
            <person name="Zhan W."/>
            <person name="Jiang J."/>
            <person name="Wang Q."/>
            <person name="Zhang B."/>
            <person name="Ji P."/>
            <person name="Sakyi L.B."/>
            <person name="Cui X."/>
            <person name="Yuan T."/>
            <person name="Jiang B."/>
            <person name="Yang W."/>
            <person name="Lam T.T.-Y."/>
            <person name="Chang Q."/>
            <person name="Ding S."/>
            <person name="Wang X."/>
            <person name="Zhu J."/>
            <person name="Ruan X."/>
            <person name="Zhao L."/>
            <person name="Wei J."/>
            <person name="Que T."/>
            <person name="Du C."/>
            <person name="Cheng J."/>
            <person name="Dai P."/>
            <person name="Han X."/>
            <person name="Huang E."/>
            <person name="Gao Y."/>
            <person name="Liu J."/>
            <person name="Shao H."/>
            <person name="Ye R."/>
            <person name="Li L."/>
            <person name="Wei W."/>
            <person name="Wang X."/>
            <person name="Wang C."/>
            <person name="Huo Q."/>
            <person name="Li W."/>
            <person name="Guo W."/>
            <person name="Chen H."/>
            <person name="Chen S."/>
            <person name="Zhou L."/>
            <person name="Zhou L."/>
            <person name="Ni X."/>
            <person name="Tian J."/>
            <person name="Zhou Y."/>
            <person name="Sheng Y."/>
            <person name="Liu T."/>
            <person name="Pan Y."/>
            <person name="Xia L."/>
            <person name="Li J."/>
            <person name="Zhao F."/>
            <person name="Cao W."/>
        </authorList>
    </citation>
    <scope>NUCLEOTIDE SEQUENCE</scope>
    <source>
        <strain evidence="2">Rmic-2018</strain>
        <tissue evidence="2">Larvae</tissue>
    </source>
</reference>
<dbReference type="GO" id="GO:0000281">
    <property type="term" value="P:mitotic cytokinesis"/>
    <property type="evidence" value="ECO:0007669"/>
    <property type="project" value="TreeGrafter"/>
</dbReference>
<evidence type="ECO:0000313" key="3">
    <source>
        <dbReference type="Proteomes" id="UP000821866"/>
    </source>
</evidence>
<dbReference type="GO" id="GO:0007399">
    <property type="term" value="P:nervous system development"/>
    <property type="evidence" value="ECO:0007669"/>
    <property type="project" value="TreeGrafter"/>
</dbReference>
<proteinExistence type="predicted"/>
<dbReference type="Gene3D" id="3.40.50.10190">
    <property type="entry name" value="BRCT domain"/>
    <property type="match status" value="1"/>
</dbReference>
<sequence>MKLRLEAFRNLQLAFLGFADDERQHMEEVALANGAQVVEPTDPGCNFLVVDDSNPVAPVVPSDISHKAHVVKSEAPVAAATPLRSSTGAPRSESKRRKLRESLAQQLAQEAEQSVLVDPFSPESPRHRRRVSANKSITILDITLSPDKQLSTVLDTEGQENKEPSDLTRMSKRQQVCLELLQTETNYVAILHSILTLFKAPLEDPSSMPGEPLLDPAEVRLIFGHLPPIYEVHRSLQLQLQAMLRTWTDDHSIGEAVLKHREAFEKAYPPFVNSFERAKETLSQCDRQRPRFHAFLKGPVDFSPGNLLTVLPGNIIKGSLQYFFK</sequence>
<dbReference type="GO" id="GO:0005938">
    <property type="term" value="C:cell cortex"/>
    <property type="evidence" value="ECO:0007669"/>
    <property type="project" value="TreeGrafter"/>
</dbReference>
<reference evidence="2" key="1">
    <citation type="journal article" date="2020" name="Cell">
        <title>Large-Scale Comparative Analyses of Tick Genomes Elucidate Their Genetic Diversity and Vector Capacities.</title>
        <authorList>
            <consortium name="Tick Genome and Microbiome Consortium (TIGMIC)"/>
            <person name="Jia N."/>
            <person name="Wang J."/>
            <person name="Shi W."/>
            <person name="Du L."/>
            <person name="Sun Y."/>
            <person name="Zhan W."/>
            <person name="Jiang J.F."/>
            <person name="Wang Q."/>
            <person name="Zhang B."/>
            <person name="Ji P."/>
            <person name="Bell-Sakyi L."/>
            <person name="Cui X.M."/>
            <person name="Yuan T.T."/>
            <person name="Jiang B.G."/>
            <person name="Yang W.F."/>
            <person name="Lam T.T."/>
            <person name="Chang Q.C."/>
            <person name="Ding S.J."/>
            <person name="Wang X.J."/>
            <person name="Zhu J.G."/>
            <person name="Ruan X.D."/>
            <person name="Zhao L."/>
            <person name="Wei J.T."/>
            <person name="Ye R.Z."/>
            <person name="Que T.C."/>
            <person name="Du C.H."/>
            <person name="Zhou Y.H."/>
            <person name="Cheng J.X."/>
            <person name="Dai P.F."/>
            <person name="Guo W.B."/>
            <person name="Han X.H."/>
            <person name="Huang E.J."/>
            <person name="Li L.F."/>
            <person name="Wei W."/>
            <person name="Gao Y.C."/>
            <person name="Liu J.Z."/>
            <person name="Shao H.Z."/>
            <person name="Wang X."/>
            <person name="Wang C.C."/>
            <person name="Yang T.C."/>
            <person name="Huo Q.B."/>
            <person name="Li W."/>
            <person name="Chen H.Y."/>
            <person name="Chen S.E."/>
            <person name="Zhou L.G."/>
            <person name="Ni X.B."/>
            <person name="Tian J.H."/>
            <person name="Sheng Y."/>
            <person name="Liu T."/>
            <person name="Pan Y.S."/>
            <person name="Xia L.Y."/>
            <person name="Li J."/>
            <person name="Zhao F."/>
            <person name="Cao W.C."/>
        </authorList>
    </citation>
    <scope>NUCLEOTIDE SEQUENCE</scope>
    <source>
        <strain evidence="2">Rmic-2018</strain>
    </source>
</reference>
<name>A0A9J6F3B0_RHIMP</name>
<dbReference type="CDD" id="cd00160">
    <property type="entry name" value="RhoGEF"/>
    <property type="match status" value="1"/>
</dbReference>
<comment type="caution">
    <text evidence="2">The sequence shown here is derived from an EMBL/GenBank/DDBJ whole genome shotgun (WGS) entry which is preliminary data.</text>
</comment>
<protein>
    <recommendedName>
        <fullName evidence="1">DH domain-containing protein</fullName>
    </recommendedName>
</protein>
<dbReference type="InterPro" id="IPR035899">
    <property type="entry name" value="DBL_dom_sf"/>
</dbReference>
<dbReference type="GO" id="GO:0005096">
    <property type="term" value="F:GTPase activator activity"/>
    <property type="evidence" value="ECO:0007669"/>
    <property type="project" value="InterPro"/>
</dbReference>
<dbReference type="GO" id="GO:0005085">
    <property type="term" value="F:guanyl-nucleotide exchange factor activity"/>
    <property type="evidence" value="ECO:0007669"/>
    <property type="project" value="InterPro"/>
</dbReference>
<dbReference type="EMBL" id="JABSTU010000001">
    <property type="protein sequence ID" value="KAH8041302.1"/>
    <property type="molecule type" value="Genomic_DNA"/>
</dbReference>
<organism evidence="2 3">
    <name type="scientific">Rhipicephalus microplus</name>
    <name type="common">Cattle tick</name>
    <name type="synonym">Boophilus microplus</name>
    <dbReference type="NCBI Taxonomy" id="6941"/>
    <lineage>
        <taxon>Eukaryota</taxon>
        <taxon>Metazoa</taxon>
        <taxon>Ecdysozoa</taxon>
        <taxon>Arthropoda</taxon>
        <taxon>Chelicerata</taxon>
        <taxon>Arachnida</taxon>
        <taxon>Acari</taxon>
        <taxon>Parasitiformes</taxon>
        <taxon>Ixodida</taxon>
        <taxon>Ixodoidea</taxon>
        <taxon>Ixodidae</taxon>
        <taxon>Rhipicephalinae</taxon>
        <taxon>Rhipicephalus</taxon>
        <taxon>Boophilus</taxon>
    </lineage>
</organism>
<dbReference type="InterPro" id="IPR036420">
    <property type="entry name" value="BRCT_dom_sf"/>
</dbReference>
<dbReference type="InterPro" id="IPR026817">
    <property type="entry name" value="Ect2"/>
</dbReference>
<dbReference type="AlphaFoldDB" id="A0A9J6F3B0"/>
<dbReference type="Gene3D" id="1.20.900.10">
    <property type="entry name" value="Dbl homology (DH) domain"/>
    <property type="match status" value="1"/>
</dbReference>
<dbReference type="GO" id="GO:2000431">
    <property type="term" value="P:regulation of cytokinesis, actomyosin contractile ring assembly"/>
    <property type="evidence" value="ECO:0007669"/>
    <property type="project" value="InterPro"/>
</dbReference>
<dbReference type="PROSITE" id="PS50010">
    <property type="entry name" value="DH_2"/>
    <property type="match status" value="1"/>
</dbReference>
<gene>
    <name evidence="2" type="ORF">HPB51_014583</name>
</gene>
<dbReference type="PANTHER" id="PTHR16777:SF2">
    <property type="entry name" value="PROTEIN ECT2"/>
    <property type="match status" value="1"/>
</dbReference>
<feature type="domain" description="DH" evidence="1">
    <location>
        <begin position="172"/>
        <end position="297"/>
    </location>
</feature>
<dbReference type="GO" id="GO:0005634">
    <property type="term" value="C:nucleus"/>
    <property type="evidence" value="ECO:0007669"/>
    <property type="project" value="InterPro"/>
</dbReference>
<dbReference type="Pfam" id="PF00621">
    <property type="entry name" value="RhoGEF"/>
    <property type="match status" value="1"/>
</dbReference>
<dbReference type="PANTHER" id="PTHR16777">
    <property type="entry name" value="PROTEIN ECT2"/>
    <property type="match status" value="1"/>
</dbReference>
<evidence type="ECO:0000313" key="2">
    <source>
        <dbReference type="EMBL" id="KAH8041302.1"/>
    </source>
</evidence>
<accession>A0A9J6F3B0</accession>
<dbReference type="InterPro" id="IPR000219">
    <property type="entry name" value="DH_dom"/>
</dbReference>
<evidence type="ECO:0000259" key="1">
    <source>
        <dbReference type="PROSITE" id="PS50010"/>
    </source>
</evidence>
<dbReference type="SUPFAM" id="SSF52113">
    <property type="entry name" value="BRCT domain"/>
    <property type="match status" value="1"/>
</dbReference>
<dbReference type="SMART" id="SM00325">
    <property type="entry name" value="RhoGEF"/>
    <property type="match status" value="1"/>
</dbReference>
<dbReference type="SUPFAM" id="SSF48065">
    <property type="entry name" value="DBL homology domain (DH-domain)"/>
    <property type="match status" value="1"/>
</dbReference>
<keyword evidence="3" id="KW-1185">Reference proteome</keyword>
<dbReference type="Proteomes" id="UP000821866">
    <property type="component" value="Chromosome 1"/>
</dbReference>
<dbReference type="VEuPathDB" id="VectorBase:LOC119186171"/>